<dbReference type="RefSeq" id="WP_319953677.1">
    <property type="nucleotide sequence ID" value="NZ_JAXAVX010000003.1"/>
</dbReference>
<dbReference type="GO" id="GO:0016787">
    <property type="term" value="F:hydrolase activity"/>
    <property type="evidence" value="ECO:0007669"/>
    <property type="project" value="UniProtKB-KW"/>
</dbReference>
<proteinExistence type="predicted"/>
<sequence length="356" mass="37652">MARPRLPRPLLAAAAATAGGAWYATFRRDRDRIRRDPIRPALRRDLAELGGETLGVPAGDGTRLRVRVVGPQDAPTVVLVHGWTCALEFWTLQLQALAGELRIVAYDLRGHGGSAPSSGGDYSIDAYADDLERVLRATVPEGRRATLVGHSLGAMTIAAWAGDRDAAEIRERVAAVGLLSTGLGDLISSSLILPTHGLGDRIEQELGQLVLGAAAPLPKRSTPISSRVVRYVALCGAASPATVAFCDRMVLSCPRDVRANTGSTISRVELHEGLRSLEVPTIVLGGRRDRLTPPVHTERMAEHLPQLLDLVLLDDVGHMAPLEAPEVTTDLIRRLVAAGDAAPSAATPLAAPATAG</sequence>
<evidence type="ECO:0000313" key="2">
    <source>
        <dbReference type="EMBL" id="MDX8151521.1"/>
    </source>
</evidence>
<dbReference type="InterPro" id="IPR050266">
    <property type="entry name" value="AB_hydrolase_sf"/>
</dbReference>
<accession>A0ABU4VI64</accession>
<evidence type="ECO:0000259" key="1">
    <source>
        <dbReference type="Pfam" id="PF00561"/>
    </source>
</evidence>
<protein>
    <submittedName>
        <fullName evidence="2">Alpha/beta hydrolase</fullName>
    </submittedName>
</protein>
<dbReference type="PANTHER" id="PTHR43798">
    <property type="entry name" value="MONOACYLGLYCEROL LIPASE"/>
    <property type="match status" value="1"/>
</dbReference>
<dbReference type="Gene3D" id="3.40.50.1820">
    <property type="entry name" value="alpha/beta hydrolase"/>
    <property type="match status" value="1"/>
</dbReference>
<dbReference type="Proteomes" id="UP001277761">
    <property type="component" value="Unassembled WGS sequence"/>
</dbReference>
<dbReference type="InterPro" id="IPR000073">
    <property type="entry name" value="AB_hydrolase_1"/>
</dbReference>
<dbReference type="EMBL" id="JAXAVX010000003">
    <property type="protein sequence ID" value="MDX8151521.1"/>
    <property type="molecule type" value="Genomic_DNA"/>
</dbReference>
<comment type="caution">
    <text evidence="2">The sequence shown here is derived from an EMBL/GenBank/DDBJ whole genome shotgun (WGS) entry which is preliminary data.</text>
</comment>
<organism evidence="2 3">
    <name type="scientific">Patulibacter brassicae</name>
    <dbReference type="NCBI Taxonomy" id="1705717"/>
    <lineage>
        <taxon>Bacteria</taxon>
        <taxon>Bacillati</taxon>
        <taxon>Actinomycetota</taxon>
        <taxon>Thermoleophilia</taxon>
        <taxon>Solirubrobacterales</taxon>
        <taxon>Patulibacteraceae</taxon>
        <taxon>Patulibacter</taxon>
    </lineage>
</organism>
<gene>
    <name evidence="2" type="ORF">SK069_07965</name>
</gene>
<reference evidence="2 3" key="1">
    <citation type="submission" date="2023-11" db="EMBL/GenBank/DDBJ databases">
        <authorList>
            <person name="Xu M."/>
            <person name="Jiang T."/>
        </authorList>
    </citation>
    <scope>NUCLEOTIDE SEQUENCE [LARGE SCALE GENOMIC DNA]</scope>
    <source>
        <strain evidence="2 3">SD</strain>
    </source>
</reference>
<evidence type="ECO:0000313" key="3">
    <source>
        <dbReference type="Proteomes" id="UP001277761"/>
    </source>
</evidence>
<dbReference type="Pfam" id="PF00561">
    <property type="entry name" value="Abhydrolase_1"/>
    <property type="match status" value="1"/>
</dbReference>
<keyword evidence="3" id="KW-1185">Reference proteome</keyword>
<keyword evidence="2" id="KW-0378">Hydrolase</keyword>
<name>A0ABU4VI64_9ACTN</name>
<dbReference type="SUPFAM" id="SSF53474">
    <property type="entry name" value="alpha/beta-Hydrolases"/>
    <property type="match status" value="1"/>
</dbReference>
<dbReference type="PANTHER" id="PTHR43798:SF33">
    <property type="entry name" value="HYDROLASE, PUTATIVE (AFU_ORTHOLOGUE AFUA_2G14860)-RELATED"/>
    <property type="match status" value="1"/>
</dbReference>
<feature type="domain" description="AB hydrolase-1" evidence="1">
    <location>
        <begin position="75"/>
        <end position="325"/>
    </location>
</feature>
<dbReference type="InterPro" id="IPR029058">
    <property type="entry name" value="AB_hydrolase_fold"/>
</dbReference>